<feature type="compositionally biased region" description="Basic and acidic residues" evidence="9">
    <location>
        <begin position="271"/>
        <end position="284"/>
    </location>
</feature>
<evidence type="ECO:0000259" key="10">
    <source>
        <dbReference type="PROSITE" id="PS50071"/>
    </source>
</evidence>
<keyword evidence="5 6" id="KW-0539">Nucleus</keyword>
<dbReference type="PROSITE" id="PS50071">
    <property type="entry name" value="HOMEOBOX_2"/>
    <property type="match status" value="1"/>
</dbReference>
<comment type="subcellular location">
    <subcellularLocation>
        <location evidence="1 6 7">Nucleus</location>
    </subcellularLocation>
</comment>
<dbReference type="PANTHER" id="PTHR24336:SF8">
    <property type="entry name" value="LADYBIRD EARLY-RELATED"/>
    <property type="match status" value="1"/>
</dbReference>
<accession>A0A443SWT3</accession>
<dbReference type="SUPFAM" id="SSF46689">
    <property type="entry name" value="Homeodomain-like"/>
    <property type="match status" value="1"/>
</dbReference>
<keyword evidence="8" id="KW-0175">Coiled coil</keyword>
<keyword evidence="3 6" id="KW-0238">DNA-binding</keyword>
<dbReference type="Pfam" id="PF00046">
    <property type="entry name" value="Homeodomain"/>
    <property type="match status" value="1"/>
</dbReference>
<evidence type="ECO:0000256" key="9">
    <source>
        <dbReference type="SAM" id="MobiDB-lite"/>
    </source>
</evidence>
<protein>
    <submittedName>
        <fullName evidence="11">Transcription factor LBX1-like protein</fullName>
    </submittedName>
</protein>
<dbReference type="AlphaFoldDB" id="A0A443SWT3"/>
<feature type="region of interest" description="Disordered" evidence="9">
    <location>
        <begin position="1"/>
        <end position="31"/>
    </location>
</feature>
<feature type="DNA-binding region" description="Homeobox" evidence="6">
    <location>
        <begin position="350"/>
        <end position="409"/>
    </location>
</feature>
<feature type="compositionally biased region" description="Polar residues" evidence="9">
    <location>
        <begin position="130"/>
        <end position="149"/>
    </location>
</feature>
<dbReference type="PRINTS" id="PR00031">
    <property type="entry name" value="HTHREPRESSR"/>
</dbReference>
<dbReference type="InterPro" id="IPR001356">
    <property type="entry name" value="HD"/>
</dbReference>
<feature type="domain" description="Homeobox" evidence="10">
    <location>
        <begin position="348"/>
        <end position="408"/>
    </location>
</feature>
<gene>
    <name evidence="11" type="ORF">B4U80_04837</name>
</gene>
<dbReference type="SMART" id="SM00389">
    <property type="entry name" value="HOX"/>
    <property type="match status" value="1"/>
</dbReference>
<keyword evidence="4 6" id="KW-0371">Homeobox</keyword>
<dbReference type="InterPro" id="IPR017970">
    <property type="entry name" value="Homeobox_CS"/>
</dbReference>
<evidence type="ECO:0000256" key="8">
    <source>
        <dbReference type="SAM" id="Coils"/>
    </source>
</evidence>
<evidence type="ECO:0000256" key="3">
    <source>
        <dbReference type="ARBA" id="ARBA00023125"/>
    </source>
</evidence>
<feature type="compositionally biased region" description="Low complexity" evidence="9">
    <location>
        <begin position="82"/>
        <end position="93"/>
    </location>
</feature>
<dbReference type="PANTHER" id="PTHR24336">
    <property type="entry name" value="TRANSCRIPTION FACTOR LBX"/>
    <property type="match status" value="1"/>
</dbReference>
<dbReference type="PROSITE" id="PS00027">
    <property type="entry name" value="HOMEOBOX_1"/>
    <property type="match status" value="1"/>
</dbReference>
<feature type="region of interest" description="Disordered" evidence="9">
    <location>
        <begin position="43"/>
        <end position="106"/>
    </location>
</feature>
<feature type="compositionally biased region" description="Low complexity" evidence="9">
    <location>
        <begin position="231"/>
        <end position="243"/>
    </location>
</feature>
<dbReference type="CDD" id="cd00086">
    <property type="entry name" value="homeodomain"/>
    <property type="match status" value="1"/>
</dbReference>
<feature type="region of interest" description="Disordered" evidence="9">
    <location>
        <begin position="130"/>
        <end position="154"/>
    </location>
</feature>
<evidence type="ECO:0000256" key="2">
    <source>
        <dbReference type="ARBA" id="ARBA00022473"/>
    </source>
</evidence>
<reference evidence="11 12" key="1">
    <citation type="journal article" date="2018" name="Gigascience">
        <title>Genomes of trombidid mites reveal novel predicted allergens and laterally-transferred genes associated with secondary metabolism.</title>
        <authorList>
            <person name="Dong X."/>
            <person name="Chaisiri K."/>
            <person name="Xia D."/>
            <person name="Armstrong S.D."/>
            <person name="Fang Y."/>
            <person name="Donnelly M.J."/>
            <person name="Kadowaki T."/>
            <person name="McGarry J.W."/>
            <person name="Darby A.C."/>
            <person name="Makepeace B.L."/>
        </authorList>
    </citation>
    <scope>NUCLEOTIDE SEQUENCE [LARGE SCALE GENOMIC DNA]</scope>
    <source>
        <strain evidence="11">UoL-UT</strain>
    </source>
</reference>
<evidence type="ECO:0000256" key="1">
    <source>
        <dbReference type="ARBA" id="ARBA00004123"/>
    </source>
</evidence>
<dbReference type="InterPro" id="IPR051892">
    <property type="entry name" value="LBX_TF"/>
</dbReference>
<evidence type="ECO:0000313" key="12">
    <source>
        <dbReference type="Proteomes" id="UP000288716"/>
    </source>
</evidence>
<feature type="non-terminal residue" evidence="11">
    <location>
        <position position="439"/>
    </location>
</feature>
<name>A0A443SWT3_9ACAR</name>
<evidence type="ECO:0000256" key="4">
    <source>
        <dbReference type="ARBA" id="ARBA00023155"/>
    </source>
</evidence>
<dbReference type="VEuPathDB" id="VectorBase:LDEU000059"/>
<comment type="caution">
    <text evidence="11">The sequence shown here is derived from an EMBL/GenBank/DDBJ whole genome shotgun (WGS) entry which is preliminary data.</text>
</comment>
<dbReference type="GO" id="GO:0005634">
    <property type="term" value="C:nucleus"/>
    <property type="evidence" value="ECO:0007669"/>
    <property type="project" value="UniProtKB-SubCell"/>
</dbReference>
<organism evidence="11 12">
    <name type="scientific">Leptotrombidium deliense</name>
    <dbReference type="NCBI Taxonomy" id="299467"/>
    <lineage>
        <taxon>Eukaryota</taxon>
        <taxon>Metazoa</taxon>
        <taxon>Ecdysozoa</taxon>
        <taxon>Arthropoda</taxon>
        <taxon>Chelicerata</taxon>
        <taxon>Arachnida</taxon>
        <taxon>Acari</taxon>
        <taxon>Acariformes</taxon>
        <taxon>Trombidiformes</taxon>
        <taxon>Prostigmata</taxon>
        <taxon>Anystina</taxon>
        <taxon>Parasitengona</taxon>
        <taxon>Trombiculoidea</taxon>
        <taxon>Trombiculidae</taxon>
        <taxon>Leptotrombidium</taxon>
    </lineage>
</organism>
<evidence type="ECO:0000256" key="5">
    <source>
        <dbReference type="ARBA" id="ARBA00023242"/>
    </source>
</evidence>
<feature type="compositionally biased region" description="Polar residues" evidence="9">
    <location>
        <begin position="69"/>
        <end position="81"/>
    </location>
</feature>
<evidence type="ECO:0000256" key="6">
    <source>
        <dbReference type="PROSITE-ProRule" id="PRU00108"/>
    </source>
</evidence>
<dbReference type="InterPro" id="IPR009057">
    <property type="entry name" value="Homeodomain-like_sf"/>
</dbReference>
<keyword evidence="2" id="KW-0217">Developmental protein</keyword>
<keyword evidence="12" id="KW-1185">Reference proteome</keyword>
<sequence>MSNETMSATSNGNESGCESPPPRRPSSVCSEHEVVNGKSYVVGNGIALTPPPSSHSSSPPLVPCKTPENKNSNNIGKNCTKTSSSTATAVTDSVQRDEHSRSPLIDVGNAMDDDYYEDVKRIRLNHAFTTGGQQTSNKSNNAQRTSNGLTIPAGLPVKQNGTGFTSFLINDILKDYQANVANNRSHRCPPTAHTNNVIQTQMPNFERKFVRPWDTSVNRRPHSVSEEHSIHSSSNHSNNNNNHNRIKYYTPSIMRGEKFNGSSKFLNRRPLSADDDSHSERSESESPASPSSGSSKSAVVGNSHVNSSPLDALFEMTSKTLEGLNNNDKLADGSGDNLNLFSNRQQPKKKRKSRTAFTNHQIFELEKRFLYQKYLSPADRDELAQSLGLTGAQVITWFQNRRAKLKRDMEELKKDMETTKLSAAYTETAYILQSGRKLS</sequence>
<dbReference type="GO" id="GO:1990837">
    <property type="term" value="F:sequence-specific double-stranded DNA binding"/>
    <property type="evidence" value="ECO:0007669"/>
    <property type="project" value="TreeGrafter"/>
</dbReference>
<dbReference type="Gene3D" id="1.10.10.60">
    <property type="entry name" value="Homeodomain-like"/>
    <property type="match status" value="1"/>
</dbReference>
<proteinExistence type="predicted"/>
<dbReference type="InterPro" id="IPR000047">
    <property type="entry name" value="HTH_motif"/>
</dbReference>
<feature type="region of interest" description="Disordered" evidence="9">
    <location>
        <begin position="217"/>
        <end position="246"/>
    </location>
</feature>
<dbReference type="OrthoDB" id="6159439at2759"/>
<feature type="region of interest" description="Disordered" evidence="9">
    <location>
        <begin position="260"/>
        <end position="304"/>
    </location>
</feature>
<evidence type="ECO:0000313" key="11">
    <source>
        <dbReference type="EMBL" id="RWS31981.1"/>
    </source>
</evidence>
<feature type="compositionally biased region" description="Polar residues" evidence="9">
    <location>
        <begin position="1"/>
        <end position="16"/>
    </location>
</feature>
<feature type="coiled-coil region" evidence="8">
    <location>
        <begin position="395"/>
        <end position="422"/>
    </location>
</feature>
<dbReference type="Proteomes" id="UP000288716">
    <property type="component" value="Unassembled WGS sequence"/>
</dbReference>
<evidence type="ECO:0000256" key="7">
    <source>
        <dbReference type="RuleBase" id="RU000682"/>
    </source>
</evidence>
<feature type="compositionally biased region" description="Low complexity" evidence="9">
    <location>
        <begin position="285"/>
        <end position="298"/>
    </location>
</feature>
<dbReference type="FunFam" id="1.10.10.60:FF:000098">
    <property type="entry name" value="Transcription factor LBX1"/>
    <property type="match status" value="1"/>
</dbReference>
<dbReference type="GO" id="GO:0000981">
    <property type="term" value="F:DNA-binding transcription factor activity, RNA polymerase II-specific"/>
    <property type="evidence" value="ECO:0007669"/>
    <property type="project" value="InterPro"/>
</dbReference>
<dbReference type="EMBL" id="NCKV01000008">
    <property type="protein sequence ID" value="RWS31981.1"/>
    <property type="molecule type" value="Genomic_DNA"/>
</dbReference>